<dbReference type="InterPro" id="IPR036397">
    <property type="entry name" value="RNaseH_sf"/>
</dbReference>
<evidence type="ECO:0000313" key="2">
    <source>
        <dbReference type="EMBL" id="GEU32718.1"/>
    </source>
</evidence>
<gene>
    <name evidence="2" type="ORF">Tci_004696</name>
</gene>
<dbReference type="GO" id="GO:0003676">
    <property type="term" value="F:nucleic acid binding"/>
    <property type="evidence" value="ECO:0007669"/>
    <property type="project" value="InterPro"/>
</dbReference>
<dbReference type="EMBL" id="BKCJ010000384">
    <property type="protein sequence ID" value="GEU32718.1"/>
    <property type="molecule type" value="Genomic_DNA"/>
</dbReference>
<reference evidence="2" key="1">
    <citation type="journal article" date="2019" name="Sci. Rep.">
        <title>Draft genome of Tanacetum cinerariifolium, the natural source of mosquito coil.</title>
        <authorList>
            <person name="Yamashiro T."/>
            <person name="Shiraishi A."/>
            <person name="Satake H."/>
            <person name="Nakayama K."/>
        </authorList>
    </citation>
    <scope>NUCLEOTIDE SEQUENCE</scope>
</reference>
<dbReference type="Gene3D" id="1.10.340.70">
    <property type="match status" value="1"/>
</dbReference>
<dbReference type="InterPro" id="IPR052160">
    <property type="entry name" value="Gypsy_RT_Integrase-like"/>
</dbReference>
<dbReference type="InterPro" id="IPR012337">
    <property type="entry name" value="RNaseH-like_sf"/>
</dbReference>
<sequence length="428" mass="49749">MRQGYYWPTMYRDTKEDIEKCNSCQMHASVPRLSKTSLTSIMSPWPFYQWGLDILGPLSKGLGKLKFIIVAIDYFTMWMEAKPLAKSTALGCLLEEIHMTWVHLKKKRTRLRLYTKYLEEIIIQTVEKSSPTLATASELDQDGVRNITMASEDEYPMRTLGDYSKPSHKGYRNTIELPVGKNVVPLRSDTIRNETGTPQPQNAFIHLSIVIISKEIKAKEEWCVKPNAAEYTDHKRVVEVKEEAEDESKEEFTKETEEETKEEEEENDPKYFDTFPTINELGYHEWILKNPRTLWVSAKIRTGNMDNIKNQMHGLKLRRKSSNPKKIANFIGKVKVLKVFVGNLSYECNFVVLKDSTSVIDHYLGECILQEVTNRTACRNFFQKNECEIFIEARDGVRIILDGVRLYLMRRSLKVLMKFPDDDSWMTI</sequence>
<protein>
    <submittedName>
        <fullName evidence="2">Reverse transcriptase domain-containing protein</fullName>
    </submittedName>
</protein>
<keyword evidence="2" id="KW-0808">Transferase</keyword>
<keyword evidence="2" id="KW-0695">RNA-directed DNA polymerase</keyword>
<name>A0A6L2J6T9_TANCI</name>
<keyword evidence="2" id="KW-0548">Nucleotidyltransferase</keyword>
<accession>A0A6L2J6T9</accession>
<comment type="caution">
    <text evidence="2">The sequence shown here is derived from an EMBL/GenBank/DDBJ whole genome shotgun (WGS) entry which is preliminary data.</text>
</comment>
<dbReference type="PANTHER" id="PTHR47266">
    <property type="entry name" value="ENDONUCLEASE-RELATED"/>
    <property type="match status" value="1"/>
</dbReference>
<feature type="compositionally biased region" description="Acidic residues" evidence="1">
    <location>
        <begin position="256"/>
        <end position="267"/>
    </location>
</feature>
<dbReference type="Gene3D" id="3.30.420.10">
    <property type="entry name" value="Ribonuclease H-like superfamily/Ribonuclease H"/>
    <property type="match status" value="1"/>
</dbReference>
<feature type="region of interest" description="Disordered" evidence="1">
    <location>
        <begin position="241"/>
        <end position="271"/>
    </location>
</feature>
<dbReference type="SUPFAM" id="SSF53098">
    <property type="entry name" value="Ribonuclease H-like"/>
    <property type="match status" value="1"/>
</dbReference>
<evidence type="ECO:0000256" key="1">
    <source>
        <dbReference type="SAM" id="MobiDB-lite"/>
    </source>
</evidence>
<organism evidence="2">
    <name type="scientific">Tanacetum cinerariifolium</name>
    <name type="common">Dalmatian daisy</name>
    <name type="synonym">Chrysanthemum cinerariifolium</name>
    <dbReference type="NCBI Taxonomy" id="118510"/>
    <lineage>
        <taxon>Eukaryota</taxon>
        <taxon>Viridiplantae</taxon>
        <taxon>Streptophyta</taxon>
        <taxon>Embryophyta</taxon>
        <taxon>Tracheophyta</taxon>
        <taxon>Spermatophyta</taxon>
        <taxon>Magnoliopsida</taxon>
        <taxon>eudicotyledons</taxon>
        <taxon>Gunneridae</taxon>
        <taxon>Pentapetalae</taxon>
        <taxon>asterids</taxon>
        <taxon>campanulids</taxon>
        <taxon>Asterales</taxon>
        <taxon>Asteraceae</taxon>
        <taxon>Asteroideae</taxon>
        <taxon>Anthemideae</taxon>
        <taxon>Anthemidinae</taxon>
        <taxon>Tanacetum</taxon>
    </lineage>
</organism>
<dbReference type="GO" id="GO:0003964">
    <property type="term" value="F:RNA-directed DNA polymerase activity"/>
    <property type="evidence" value="ECO:0007669"/>
    <property type="project" value="UniProtKB-KW"/>
</dbReference>
<dbReference type="AlphaFoldDB" id="A0A6L2J6T9"/>
<proteinExistence type="predicted"/>